<dbReference type="Gene3D" id="6.10.250.2430">
    <property type="match status" value="1"/>
</dbReference>
<dbReference type="SMART" id="SM00521">
    <property type="entry name" value="CBF"/>
    <property type="match status" value="1"/>
</dbReference>
<evidence type="ECO:0000256" key="2">
    <source>
        <dbReference type="ARBA" id="ARBA00023015"/>
    </source>
</evidence>
<evidence type="ECO:0000256" key="1">
    <source>
        <dbReference type="ARBA" id="ARBA00004123"/>
    </source>
</evidence>
<dbReference type="OMA" id="PLPAFCH"/>
<dbReference type="PROSITE" id="PS51152">
    <property type="entry name" value="NFYA_HAP2_2"/>
    <property type="match status" value="1"/>
</dbReference>
<evidence type="ECO:0000256" key="8">
    <source>
        <dbReference type="RuleBase" id="RU367155"/>
    </source>
</evidence>
<comment type="subunit">
    <text evidence="7">Heterotrimeric transcription factor composed of three components, NF-YA, NF-YB and NF-YC. NF-YB and NF-YC must interact and dimerize for NF-YA association and DNA binding.</text>
</comment>
<evidence type="ECO:0000256" key="4">
    <source>
        <dbReference type="ARBA" id="ARBA00023159"/>
    </source>
</evidence>
<keyword evidence="2 8" id="KW-0805">Transcription regulation</keyword>
<feature type="region of interest" description="Disordered" evidence="9">
    <location>
        <begin position="1"/>
        <end position="23"/>
    </location>
</feature>
<dbReference type="OrthoDB" id="1097733at2759"/>
<accession>A0A8T2R937</accession>
<dbReference type="Proteomes" id="UP000825935">
    <property type="component" value="Chromosome 29"/>
</dbReference>
<dbReference type="Pfam" id="PF02045">
    <property type="entry name" value="CBFB_NFYA"/>
    <property type="match status" value="1"/>
</dbReference>
<proteinExistence type="inferred from homology"/>
<keyword evidence="11" id="KW-1185">Reference proteome</keyword>
<dbReference type="PROSITE" id="PS00686">
    <property type="entry name" value="NFYA_HAP2_1"/>
    <property type="match status" value="1"/>
</dbReference>
<dbReference type="EMBL" id="CM035434">
    <property type="protein sequence ID" value="KAH7292033.1"/>
    <property type="molecule type" value="Genomic_DNA"/>
</dbReference>
<sequence length="323" mass="34660">MMEPDKPQDDQEGAGMPAVSNSISASSAAVQGVPWWGGISHPQVLQNVSSGLPTPSLHMDHPAAIISSMTPMGFSLPPPVQQTATLTEGAAGVVSVETQPHLGAPAMIPTAARDYINPHTQLELGHTVTPAYAYTDPYYGGMMAAYGTHAMMFPHMLGIHQSRMPLPSEMTEEEPVYVNAKQYNGIMRRRQSRAKAESENKLVKARKPYLHESRHLHAMRRARGCGGRFLNTKGENSKGSSDSARSSDGHSSQGGTTPDSKETRTDQGFKSFTMQEIQGIGMLNGNFVPGKLDAVIYCQDDGGSGNKGNVIAKSSQQRVAAIQ</sequence>
<dbReference type="GO" id="GO:0016602">
    <property type="term" value="C:CCAAT-binding factor complex"/>
    <property type="evidence" value="ECO:0007669"/>
    <property type="project" value="InterPro"/>
</dbReference>
<comment type="caution">
    <text evidence="10">The sequence shown here is derived from an EMBL/GenBank/DDBJ whole genome shotgun (WGS) entry which is preliminary data.</text>
</comment>
<evidence type="ECO:0000256" key="6">
    <source>
        <dbReference type="ARBA" id="ARBA00023242"/>
    </source>
</evidence>
<comment type="subcellular location">
    <subcellularLocation>
        <location evidence="1 8">Nucleus</location>
    </subcellularLocation>
</comment>
<reference evidence="10" key="1">
    <citation type="submission" date="2021-08" db="EMBL/GenBank/DDBJ databases">
        <title>WGS assembly of Ceratopteris richardii.</title>
        <authorList>
            <person name="Marchant D.B."/>
            <person name="Chen G."/>
            <person name="Jenkins J."/>
            <person name="Shu S."/>
            <person name="Leebens-Mack J."/>
            <person name="Grimwood J."/>
            <person name="Schmutz J."/>
            <person name="Soltis P."/>
            <person name="Soltis D."/>
            <person name="Chen Z.-H."/>
        </authorList>
    </citation>
    <scope>NUCLEOTIDE SEQUENCE</scope>
    <source>
        <strain evidence="10">Whitten #5841</strain>
        <tissue evidence="10">Leaf</tissue>
    </source>
</reference>
<protein>
    <recommendedName>
        <fullName evidence="8">Nuclear transcription factor Y subunit</fullName>
    </recommendedName>
</protein>
<dbReference type="InterPro" id="IPR001289">
    <property type="entry name" value="NFYA"/>
</dbReference>
<dbReference type="PRINTS" id="PR00616">
    <property type="entry name" value="CCAATSUBUNTB"/>
</dbReference>
<dbReference type="GO" id="GO:0003700">
    <property type="term" value="F:DNA-binding transcription factor activity"/>
    <property type="evidence" value="ECO:0007669"/>
    <property type="project" value="UniProtKB-UniRule"/>
</dbReference>
<keyword evidence="5 8" id="KW-0804">Transcription</keyword>
<evidence type="ECO:0000256" key="9">
    <source>
        <dbReference type="SAM" id="MobiDB-lite"/>
    </source>
</evidence>
<evidence type="ECO:0000256" key="7">
    <source>
        <dbReference type="ARBA" id="ARBA00025911"/>
    </source>
</evidence>
<keyword evidence="3 8" id="KW-0238">DNA-binding</keyword>
<feature type="compositionally biased region" description="Low complexity" evidence="9">
    <location>
        <begin position="237"/>
        <end position="251"/>
    </location>
</feature>
<evidence type="ECO:0000256" key="5">
    <source>
        <dbReference type="ARBA" id="ARBA00023163"/>
    </source>
</evidence>
<dbReference type="AlphaFoldDB" id="A0A8T2R937"/>
<evidence type="ECO:0000256" key="3">
    <source>
        <dbReference type="ARBA" id="ARBA00023125"/>
    </source>
</evidence>
<evidence type="ECO:0000313" key="11">
    <source>
        <dbReference type="Proteomes" id="UP000825935"/>
    </source>
</evidence>
<evidence type="ECO:0000313" key="10">
    <source>
        <dbReference type="EMBL" id="KAH7292033.1"/>
    </source>
</evidence>
<comment type="similarity">
    <text evidence="8">Belongs to the NFYA/HAP2 subunit family.</text>
</comment>
<feature type="region of interest" description="Disordered" evidence="9">
    <location>
        <begin position="220"/>
        <end position="266"/>
    </location>
</feature>
<dbReference type="PANTHER" id="PTHR12632">
    <property type="entry name" value="TRANSCRIPTION FACTOR NF-Y ALPHA-RELATED"/>
    <property type="match status" value="1"/>
</dbReference>
<dbReference type="InterPro" id="IPR018362">
    <property type="entry name" value="CCAAT-binding_factor_CS"/>
</dbReference>
<gene>
    <name evidence="10" type="ORF">KP509_29G048400</name>
</gene>
<dbReference type="GO" id="GO:0003677">
    <property type="term" value="F:DNA binding"/>
    <property type="evidence" value="ECO:0007669"/>
    <property type="project" value="UniProtKB-KW"/>
</dbReference>
<name>A0A8T2R937_CERRI</name>
<keyword evidence="4" id="KW-0010">Activator</keyword>
<organism evidence="10 11">
    <name type="scientific">Ceratopteris richardii</name>
    <name type="common">Triangle waterfern</name>
    <dbReference type="NCBI Taxonomy" id="49495"/>
    <lineage>
        <taxon>Eukaryota</taxon>
        <taxon>Viridiplantae</taxon>
        <taxon>Streptophyta</taxon>
        <taxon>Embryophyta</taxon>
        <taxon>Tracheophyta</taxon>
        <taxon>Polypodiopsida</taxon>
        <taxon>Polypodiidae</taxon>
        <taxon>Polypodiales</taxon>
        <taxon>Pteridineae</taxon>
        <taxon>Pteridaceae</taxon>
        <taxon>Parkerioideae</taxon>
        <taxon>Ceratopteris</taxon>
    </lineage>
</organism>
<comment type="function">
    <text evidence="8">Component of the sequence-specific heterotrimeric transcription factor (NF-Y) which specifically recognizes a 5'-CCAAT-3' box motif found in the promoters of its target genes.</text>
</comment>
<keyword evidence="6 8" id="KW-0539">Nucleus</keyword>